<dbReference type="Proteomes" id="UP000823910">
    <property type="component" value="Unassembled WGS sequence"/>
</dbReference>
<keyword evidence="1" id="KW-0675">Receptor</keyword>
<name>A0A9D2SGR6_9FIRM</name>
<sequence length="106" mass="12233">MELLIIIVQEEDYPGLSRDFIRNKIHATRFCTTGLYLNKPNVTLMVCIEKDREEEVLGYIRSNCKERTEERQVSEFNGMTMVDVTRSVKIGGATVMKGDVEKLLKF</sequence>
<dbReference type="EMBL" id="DWWT01000029">
    <property type="protein sequence ID" value="HJC05946.1"/>
    <property type="molecule type" value="Genomic_DNA"/>
</dbReference>
<protein>
    <submittedName>
        <fullName evidence="1">Cyclic-di-AMP receptor</fullName>
    </submittedName>
</protein>
<proteinExistence type="predicted"/>
<comment type="caution">
    <text evidence="1">The sequence shown here is derived from an EMBL/GenBank/DDBJ whole genome shotgun (WGS) entry which is preliminary data.</text>
</comment>
<dbReference type="Pfam" id="PF06153">
    <property type="entry name" value="CdAMP_rec"/>
    <property type="match status" value="1"/>
</dbReference>
<dbReference type="PANTHER" id="PTHR38456">
    <property type="entry name" value="CYCLIC DI-AMP RECEPTOR A"/>
    <property type="match status" value="1"/>
</dbReference>
<dbReference type="Gene3D" id="3.30.70.120">
    <property type="match status" value="1"/>
</dbReference>
<dbReference type="InterPro" id="IPR015867">
    <property type="entry name" value="N-reg_PII/ATP_PRibTrfase_C"/>
</dbReference>
<reference evidence="1" key="1">
    <citation type="journal article" date="2021" name="PeerJ">
        <title>Extensive microbial diversity within the chicken gut microbiome revealed by metagenomics and culture.</title>
        <authorList>
            <person name="Gilroy R."/>
            <person name="Ravi A."/>
            <person name="Getino M."/>
            <person name="Pursley I."/>
            <person name="Horton D.L."/>
            <person name="Alikhan N.F."/>
            <person name="Baker D."/>
            <person name="Gharbi K."/>
            <person name="Hall N."/>
            <person name="Watson M."/>
            <person name="Adriaenssens E.M."/>
            <person name="Foster-Nyarko E."/>
            <person name="Jarju S."/>
            <person name="Secka A."/>
            <person name="Antonio M."/>
            <person name="Oren A."/>
            <person name="Chaudhuri R.R."/>
            <person name="La Ragione R."/>
            <person name="Hildebrand F."/>
            <person name="Pallen M.J."/>
        </authorList>
    </citation>
    <scope>NUCLEOTIDE SEQUENCE</scope>
    <source>
        <strain evidence="1">CHK180-15479</strain>
    </source>
</reference>
<evidence type="ECO:0000313" key="1">
    <source>
        <dbReference type="EMBL" id="HJC05946.1"/>
    </source>
</evidence>
<gene>
    <name evidence="1" type="ORF">H9704_07315</name>
</gene>
<evidence type="ECO:0000313" key="2">
    <source>
        <dbReference type="Proteomes" id="UP000823910"/>
    </source>
</evidence>
<dbReference type="PANTHER" id="PTHR38456:SF1">
    <property type="entry name" value="CYCLIC DI-AMP RECEPTOR A"/>
    <property type="match status" value="1"/>
</dbReference>
<organism evidence="1 2">
    <name type="scientific">Candidatus Enterocloster excrementipullorum</name>
    <dbReference type="NCBI Taxonomy" id="2838559"/>
    <lineage>
        <taxon>Bacteria</taxon>
        <taxon>Bacillati</taxon>
        <taxon>Bacillota</taxon>
        <taxon>Clostridia</taxon>
        <taxon>Lachnospirales</taxon>
        <taxon>Lachnospiraceae</taxon>
        <taxon>Enterocloster</taxon>
    </lineage>
</organism>
<accession>A0A9D2SGR6</accession>
<reference evidence="1" key="2">
    <citation type="submission" date="2021-04" db="EMBL/GenBank/DDBJ databases">
        <authorList>
            <person name="Gilroy R."/>
        </authorList>
    </citation>
    <scope>NUCLEOTIDE SEQUENCE</scope>
    <source>
        <strain evidence="1">CHK180-15479</strain>
    </source>
</reference>
<dbReference type="AlphaFoldDB" id="A0A9D2SGR6"/>
<dbReference type="InterPro" id="IPR010375">
    <property type="entry name" value="CdAMP_rec"/>
</dbReference>